<feature type="compositionally biased region" description="Basic residues" evidence="1">
    <location>
        <begin position="1"/>
        <end position="14"/>
    </location>
</feature>
<proteinExistence type="predicted"/>
<evidence type="ECO:0000313" key="2">
    <source>
        <dbReference type="EMBL" id="RZC49776.1"/>
    </source>
</evidence>
<gene>
    <name evidence="2" type="ORF">C5167_018204</name>
</gene>
<dbReference type="EMBL" id="CM010716">
    <property type="protein sequence ID" value="RZC49776.1"/>
    <property type="molecule type" value="Genomic_DNA"/>
</dbReference>
<dbReference type="Proteomes" id="UP000316621">
    <property type="component" value="Chromosome 2"/>
</dbReference>
<protein>
    <submittedName>
        <fullName evidence="2">Uncharacterized protein</fullName>
    </submittedName>
</protein>
<dbReference type="Gramene" id="RZC49776">
    <property type="protein sequence ID" value="RZC49776"/>
    <property type="gene ID" value="C5167_018204"/>
</dbReference>
<dbReference type="AlphaFoldDB" id="A0A4Y7INT3"/>
<organism evidence="2 3">
    <name type="scientific">Papaver somniferum</name>
    <name type="common">Opium poppy</name>
    <dbReference type="NCBI Taxonomy" id="3469"/>
    <lineage>
        <taxon>Eukaryota</taxon>
        <taxon>Viridiplantae</taxon>
        <taxon>Streptophyta</taxon>
        <taxon>Embryophyta</taxon>
        <taxon>Tracheophyta</taxon>
        <taxon>Spermatophyta</taxon>
        <taxon>Magnoliopsida</taxon>
        <taxon>Ranunculales</taxon>
        <taxon>Papaveraceae</taxon>
        <taxon>Papaveroideae</taxon>
        <taxon>Papaver</taxon>
    </lineage>
</organism>
<accession>A0A4Y7INT3</accession>
<feature type="region of interest" description="Disordered" evidence="1">
    <location>
        <begin position="1"/>
        <end position="29"/>
    </location>
</feature>
<name>A0A4Y7INT3_PAPSO</name>
<sequence length="110" mass="12554">MVRGVRKKRSKKRPALSEDGSVVPEEDAAVPELTPELWEAWRDKVPAGINRNVWHEFVDHEKKPETIAKNAANSKRRKQATVCHTLGRCSYANKKYKMDDSGILVRSSHM</sequence>
<evidence type="ECO:0000256" key="1">
    <source>
        <dbReference type="SAM" id="MobiDB-lite"/>
    </source>
</evidence>
<reference evidence="2 3" key="1">
    <citation type="journal article" date="2018" name="Science">
        <title>The opium poppy genome and morphinan production.</title>
        <authorList>
            <person name="Guo L."/>
            <person name="Winzer T."/>
            <person name="Yang X."/>
            <person name="Li Y."/>
            <person name="Ning Z."/>
            <person name="He Z."/>
            <person name="Teodor R."/>
            <person name="Lu Y."/>
            <person name="Bowser T.A."/>
            <person name="Graham I.A."/>
            <person name="Ye K."/>
        </authorList>
    </citation>
    <scope>NUCLEOTIDE SEQUENCE [LARGE SCALE GENOMIC DNA]</scope>
    <source>
        <strain evidence="3">cv. HN1</strain>
        <tissue evidence="2">Leaves</tissue>
    </source>
</reference>
<evidence type="ECO:0000313" key="3">
    <source>
        <dbReference type="Proteomes" id="UP000316621"/>
    </source>
</evidence>
<keyword evidence="3" id="KW-1185">Reference proteome</keyword>